<dbReference type="InterPro" id="IPR017904">
    <property type="entry name" value="ADF/Cofilin"/>
</dbReference>
<evidence type="ECO:0000259" key="3">
    <source>
        <dbReference type="PROSITE" id="PS51263"/>
    </source>
</evidence>
<comment type="similarity">
    <text evidence="1">Belongs to the actin-binding proteins ADF family.</text>
</comment>
<keyword evidence="2" id="KW-0009">Actin-binding</keyword>
<dbReference type="CTD" id="406738"/>
<evidence type="ECO:0000256" key="1">
    <source>
        <dbReference type="ARBA" id="ARBA00006844"/>
    </source>
</evidence>
<dbReference type="InterPro" id="IPR029006">
    <property type="entry name" value="ADF-H/Gelsolin-like_dom_sf"/>
</dbReference>
<accession>A0AAQ4PHY9</accession>
<dbReference type="GO" id="GO:0030042">
    <property type="term" value="P:actin filament depolymerization"/>
    <property type="evidence" value="ECO:0007669"/>
    <property type="project" value="InterPro"/>
</dbReference>
<dbReference type="Ensembl" id="ENSGACT00000031609.1">
    <property type="protein sequence ID" value="ENSGACP00000038382.1"/>
    <property type="gene ID" value="ENSGACG00000004750.2"/>
</dbReference>
<dbReference type="GeneTree" id="ENSGT00950000183000"/>
<dbReference type="Gene3D" id="3.40.20.10">
    <property type="entry name" value="Severin"/>
    <property type="match status" value="1"/>
</dbReference>
<dbReference type="GO" id="GO:0015629">
    <property type="term" value="C:actin cytoskeleton"/>
    <property type="evidence" value="ECO:0007669"/>
    <property type="project" value="InterPro"/>
</dbReference>
<dbReference type="InterPro" id="IPR002108">
    <property type="entry name" value="ADF-H"/>
</dbReference>
<feature type="domain" description="ADF-H" evidence="3">
    <location>
        <begin position="4"/>
        <end position="147"/>
    </location>
</feature>
<dbReference type="GO" id="GO:0003779">
    <property type="term" value="F:actin binding"/>
    <property type="evidence" value="ECO:0007669"/>
    <property type="project" value="UniProtKB-KW"/>
</dbReference>
<reference evidence="4" key="2">
    <citation type="submission" date="2025-08" db="UniProtKB">
        <authorList>
            <consortium name="Ensembl"/>
        </authorList>
    </citation>
    <scope>IDENTIFICATION</scope>
</reference>
<dbReference type="Proteomes" id="UP000007635">
    <property type="component" value="Chromosome VI"/>
</dbReference>
<keyword evidence="5" id="KW-1185">Reference proteome</keyword>
<dbReference type="PANTHER" id="PTHR11913">
    <property type="entry name" value="COFILIN-RELATED"/>
    <property type="match status" value="1"/>
</dbReference>
<proteinExistence type="inferred from homology"/>
<reference evidence="4" key="3">
    <citation type="submission" date="2025-09" db="UniProtKB">
        <authorList>
            <consortium name="Ensembl"/>
        </authorList>
    </citation>
    <scope>IDENTIFICATION</scope>
</reference>
<sequence>MTSGVKVCDDVKNIITKMKVVKSDDAEEDRIRLLILVIDTGEIKIEKCLLQKDVEGEADVFKLVVSLMKPEKCCYLLYDCHFETKESSRKEELVFMLWASDTAKIGEKMIYASSKSSLNNLLDGVKHRLQINDIADMDRADFAKRLGNVVKLEGNSV</sequence>
<reference evidence="4 5" key="1">
    <citation type="journal article" date="2021" name="G3 (Bethesda)">
        <title>Improved contiguity of the threespine stickleback genome using long-read sequencing.</title>
        <authorList>
            <person name="Nath S."/>
            <person name="Shaw D.E."/>
            <person name="White M.A."/>
        </authorList>
    </citation>
    <scope>NUCLEOTIDE SEQUENCE [LARGE SCALE GENOMIC DNA]</scope>
    <source>
        <strain evidence="4 5">Lake Benthic</strain>
    </source>
</reference>
<name>A0AAQ4PHY9_GASAC</name>
<evidence type="ECO:0000256" key="2">
    <source>
        <dbReference type="ARBA" id="ARBA00023203"/>
    </source>
</evidence>
<dbReference type="GeneID" id="120820582"/>
<evidence type="ECO:0000313" key="5">
    <source>
        <dbReference type="Proteomes" id="UP000007635"/>
    </source>
</evidence>
<dbReference type="SMART" id="SM00102">
    <property type="entry name" value="ADF"/>
    <property type="match status" value="1"/>
</dbReference>
<evidence type="ECO:0000313" key="4">
    <source>
        <dbReference type="Ensembl" id="ENSGACP00000038382.1"/>
    </source>
</evidence>
<organism evidence="4 5">
    <name type="scientific">Gasterosteus aculeatus aculeatus</name>
    <name type="common">three-spined stickleback</name>
    <dbReference type="NCBI Taxonomy" id="481459"/>
    <lineage>
        <taxon>Eukaryota</taxon>
        <taxon>Metazoa</taxon>
        <taxon>Chordata</taxon>
        <taxon>Craniata</taxon>
        <taxon>Vertebrata</taxon>
        <taxon>Euteleostomi</taxon>
        <taxon>Actinopterygii</taxon>
        <taxon>Neopterygii</taxon>
        <taxon>Teleostei</taxon>
        <taxon>Neoteleostei</taxon>
        <taxon>Acanthomorphata</taxon>
        <taxon>Eupercaria</taxon>
        <taxon>Perciformes</taxon>
        <taxon>Cottioidei</taxon>
        <taxon>Gasterosteales</taxon>
        <taxon>Gasterosteidae</taxon>
        <taxon>Gasterosteus</taxon>
    </lineage>
</organism>
<dbReference type="Pfam" id="PF00241">
    <property type="entry name" value="Cofilin_ADF"/>
    <property type="match status" value="1"/>
</dbReference>
<protein>
    <submittedName>
        <fullName evidence="4">Cofilin 1 (non-muscle), like</fullName>
    </submittedName>
</protein>
<dbReference type="RefSeq" id="XP_040034460.1">
    <property type="nucleotide sequence ID" value="XM_040178526.1"/>
</dbReference>
<dbReference type="CDD" id="cd11286">
    <property type="entry name" value="ADF_cofilin_like"/>
    <property type="match status" value="1"/>
</dbReference>
<dbReference type="SUPFAM" id="SSF55753">
    <property type="entry name" value="Actin depolymerizing proteins"/>
    <property type="match status" value="1"/>
</dbReference>
<dbReference type="AlphaFoldDB" id="A0AAQ4PHY9"/>
<dbReference type="KEGG" id="gat:120820582"/>
<dbReference type="PROSITE" id="PS51263">
    <property type="entry name" value="ADF_H"/>
    <property type="match status" value="1"/>
</dbReference>